<reference evidence="1" key="1">
    <citation type="journal article" date="2019" name="MBio">
        <title>Virus Genomes from Deep Sea Sediments Expand the Ocean Megavirome and Support Independent Origins of Viral Gigantism.</title>
        <authorList>
            <person name="Backstrom D."/>
            <person name="Yutin N."/>
            <person name="Jorgensen S.L."/>
            <person name="Dharamshi J."/>
            <person name="Homa F."/>
            <person name="Zaremba-Niedwiedzka K."/>
            <person name="Spang A."/>
            <person name="Wolf Y.I."/>
            <person name="Koonin E.V."/>
            <person name="Ettema T.J."/>
        </authorList>
    </citation>
    <scope>NUCLEOTIDE SEQUENCE</scope>
</reference>
<sequence>MELLDIISYLHDVVRITISDFNLTIDIKCNYRCEYSIILTKNIISNIEITLLNIKQNIYNIKYIKYEKLRRKIINLEFKYKNELIQIYENMKYKLDIGLDENFYCFKSKNIKYNNF</sequence>
<organism evidence="1">
    <name type="scientific">Pithovirus LCDPAC02</name>
    <dbReference type="NCBI Taxonomy" id="2506601"/>
    <lineage>
        <taxon>Viruses</taxon>
        <taxon>Pithoviruses</taxon>
    </lineage>
</organism>
<proteinExistence type="predicted"/>
<name>A0A481YNI1_9VIRU</name>
<protein>
    <submittedName>
        <fullName evidence="1">Uncharacterized protein</fullName>
    </submittedName>
</protein>
<evidence type="ECO:0000313" key="1">
    <source>
        <dbReference type="EMBL" id="QBK84852.1"/>
    </source>
</evidence>
<gene>
    <name evidence="1" type="ORF">LCDPAC02_00510</name>
</gene>
<accession>A0A481YNI1</accession>
<dbReference type="EMBL" id="MK500299">
    <property type="protein sequence ID" value="QBK84852.1"/>
    <property type="molecule type" value="Genomic_DNA"/>
</dbReference>